<proteinExistence type="inferred from homology"/>
<dbReference type="SUPFAM" id="SSF52317">
    <property type="entry name" value="Class I glutamine amidotransferase-like"/>
    <property type="match status" value="1"/>
</dbReference>
<sequence>MSKVAVIVTDLVEDVELTSPKEALEAAGHEVVVISNEGAETVEGKQGGTFPVDATIDTIDPASFDALLIPGGFSPDQLRTDERYVSLTKDFLTSDRPVFAICHGPQLFIQTGLTKDLTLTAYDSVRPDLAYAGATVKDEPVVIDETYRLITSRNPDDLDAFNQAITEALN</sequence>
<dbReference type="PANTHER" id="PTHR42733">
    <property type="entry name" value="DJ-1 PROTEIN"/>
    <property type="match status" value="1"/>
</dbReference>
<dbReference type="CDD" id="cd03134">
    <property type="entry name" value="GATase1_PfpI_like"/>
    <property type="match status" value="1"/>
</dbReference>
<dbReference type="InterPro" id="IPR029062">
    <property type="entry name" value="Class_I_gatase-like"/>
</dbReference>
<comment type="caution">
    <text evidence="3">The sequence shown here is derived from an EMBL/GenBank/DDBJ whole genome shotgun (WGS) entry which is preliminary data.</text>
</comment>
<keyword evidence="3" id="KW-0808">Transferase</keyword>
<name>A0A415ENI8_ENTCA</name>
<comment type="similarity">
    <text evidence="1">Belongs to the peptidase C56 family.</text>
</comment>
<dbReference type="PROSITE" id="PS51273">
    <property type="entry name" value="GATASE_TYPE_1"/>
    <property type="match status" value="1"/>
</dbReference>
<feature type="domain" description="DJ-1/PfpI" evidence="2">
    <location>
        <begin position="3"/>
        <end position="167"/>
    </location>
</feature>
<dbReference type="NCBIfam" id="TIGR01382">
    <property type="entry name" value="PfpI"/>
    <property type="match status" value="1"/>
</dbReference>
<dbReference type="InterPro" id="IPR002818">
    <property type="entry name" value="DJ-1/PfpI"/>
</dbReference>
<gene>
    <name evidence="3" type="ORF">DW084_16600</name>
</gene>
<reference evidence="3 4" key="1">
    <citation type="submission" date="2018-08" db="EMBL/GenBank/DDBJ databases">
        <title>A genome reference for cultivated species of the human gut microbiota.</title>
        <authorList>
            <person name="Zou Y."/>
            <person name="Xue W."/>
            <person name="Luo G."/>
        </authorList>
    </citation>
    <scope>NUCLEOTIDE SEQUENCE [LARGE SCALE GENOMIC DNA]</scope>
    <source>
        <strain evidence="3 4">AF48-16</strain>
    </source>
</reference>
<dbReference type="AlphaFoldDB" id="A0A415ENI8"/>
<protein>
    <submittedName>
        <fullName evidence="3">Type 1 glutamine amidotransferase</fullName>
    </submittedName>
</protein>
<evidence type="ECO:0000259" key="2">
    <source>
        <dbReference type="Pfam" id="PF01965"/>
    </source>
</evidence>
<dbReference type="Pfam" id="PF01965">
    <property type="entry name" value="DJ-1_PfpI"/>
    <property type="match status" value="1"/>
</dbReference>
<dbReference type="InterPro" id="IPR006286">
    <property type="entry name" value="C56_PfpI-like"/>
</dbReference>
<evidence type="ECO:0000313" key="3">
    <source>
        <dbReference type="EMBL" id="RHK04091.1"/>
    </source>
</evidence>
<dbReference type="Proteomes" id="UP000286288">
    <property type="component" value="Unassembled WGS sequence"/>
</dbReference>
<dbReference type="PANTHER" id="PTHR42733:SF2">
    <property type="entry name" value="DJ-1_THIJ_PFPI FAMILY PROTEIN"/>
    <property type="match status" value="1"/>
</dbReference>
<dbReference type="Gene3D" id="3.40.50.880">
    <property type="match status" value="1"/>
</dbReference>
<organism evidence="3 4">
    <name type="scientific">Enterococcus casseliflavus</name>
    <name type="common">Enterococcus flavescens</name>
    <dbReference type="NCBI Taxonomy" id="37734"/>
    <lineage>
        <taxon>Bacteria</taxon>
        <taxon>Bacillati</taxon>
        <taxon>Bacillota</taxon>
        <taxon>Bacilli</taxon>
        <taxon>Lactobacillales</taxon>
        <taxon>Enterococcaceae</taxon>
        <taxon>Enterococcus</taxon>
    </lineage>
</organism>
<dbReference type="RefSeq" id="WP_151196394.1">
    <property type="nucleotide sequence ID" value="NZ_JAAMSJ010000010.1"/>
</dbReference>
<dbReference type="PROSITE" id="PS51276">
    <property type="entry name" value="PEPTIDASE_C56_PFPI"/>
    <property type="match status" value="1"/>
</dbReference>
<dbReference type="GO" id="GO:0016740">
    <property type="term" value="F:transferase activity"/>
    <property type="evidence" value="ECO:0007669"/>
    <property type="project" value="UniProtKB-KW"/>
</dbReference>
<evidence type="ECO:0000313" key="4">
    <source>
        <dbReference type="Proteomes" id="UP000286288"/>
    </source>
</evidence>
<evidence type="ECO:0000256" key="1">
    <source>
        <dbReference type="ARBA" id="ARBA00008542"/>
    </source>
</evidence>
<keyword evidence="3" id="KW-0315">Glutamine amidotransferase</keyword>
<accession>A0A415ENI8</accession>
<dbReference type="EMBL" id="QRMZ01000030">
    <property type="protein sequence ID" value="RHK04091.1"/>
    <property type="molecule type" value="Genomic_DNA"/>
</dbReference>